<evidence type="ECO:0000256" key="9">
    <source>
        <dbReference type="ARBA" id="ARBA00022989"/>
    </source>
</evidence>
<dbReference type="GO" id="GO:0006508">
    <property type="term" value="P:proteolysis"/>
    <property type="evidence" value="ECO:0007669"/>
    <property type="project" value="UniProtKB-KW"/>
</dbReference>
<evidence type="ECO:0000256" key="12">
    <source>
        <dbReference type="SAM" id="MobiDB-lite"/>
    </source>
</evidence>
<feature type="region of interest" description="Disordered" evidence="12">
    <location>
        <begin position="1"/>
        <end position="50"/>
    </location>
</feature>
<accession>A0A7W7N2P4</accession>
<feature type="transmembrane region" description="Helical" evidence="13">
    <location>
        <begin position="255"/>
        <end position="276"/>
    </location>
</feature>
<dbReference type="AlphaFoldDB" id="A0A7W7N2P4"/>
<evidence type="ECO:0000256" key="10">
    <source>
        <dbReference type="ARBA" id="ARBA00023049"/>
    </source>
</evidence>
<feature type="transmembrane region" description="Helical" evidence="13">
    <location>
        <begin position="160"/>
        <end position="181"/>
    </location>
</feature>
<dbReference type="GO" id="GO:0016020">
    <property type="term" value="C:membrane"/>
    <property type="evidence" value="ECO:0007669"/>
    <property type="project" value="UniProtKB-SubCell"/>
</dbReference>
<evidence type="ECO:0000256" key="1">
    <source>
        <dbReference type="ARBA" id="ARBA00001947"/>
    </source>
</evidence>
<keyword evidence="10" id="KW-0482">Metalloprotease</keyword>
<dbReference type="RefSeq" id="WP_260398274.1">
    <property type="nucleotide sequence ID" value="NZ_JACHKY010000001.1"/>
</dbReference>
<evidence type="ECO:0000256" key="6">
    <source>
        <dbReference type="ARBA" id="ARBA00022723"/>
    </source>
</evidence>
<keyword evidence="6" id="KW-0479">Metal-binding</keyword>
<dbReference type="GO" id="GO:0046872">
    <property type="term" value="F:metal ion binding"/>
    <property type="evidence" value="ECO:0007669"/>
    <property type="project" value="UniProtKB-KW"/>
</dbReference>
<evidence type="ECO:0000256" key="2">
    <source>
        <dbReference type="ARBA" id="ARBA00004141"/>
    </source>
</evidence>
<evidence type="ECO:0000256" key="8">
    <source>
        <dbReference type="ARBA" id="ARBA00022833"/>
    </source>
</evidence>
<evidence type="ECO:0000256" key="4">
    <source>
        <dbReference type="ARBA" id="ARBA00022670"/>
    </source>
</evidence>
<comment type="caution">
    <text evidence="15">The sequence shown here is derived from an EMBL/GenBank/DDBJ whole genome shotgun (WGS) entry which is preliminary data.</text>
</comment>
<keyword evidence="7" id="KW-0378">Hydrolase</keyword>
<protein>
    <submittedName>
        <fullName evidence="15">Zn-dependent protease</fullName>
    </submittedName>
</protein>
<reference evidence="15 16" key="1">
    <citation type="submission" date="2020-08" db="EMBL/GenBank/DDBJ databases">
        <title>Functional genomics of gut bacteria from endangered species of beetles.</title>
        <authorList>
            <person name="Carlos-Shanley C."/>
        </authorList>
    </citation>
    <scope>NUCLEOTIDE SEQUENCE [LARGE SCALE GENOMIC DNA]</scope>
    <source>
        <strain evidence="15 16">S00123</strain>
    </source>
</reference>
<keyword evidence="8" id="KW-0862">Zinc</keyword>
<evidence type="ECO:0000256" key="11">
    <source>
        <dbReference type="ARBA" id="ARBA00023136"/>
    </source>
</evidence>
<feature type="transmembrane region" description="Helical" evidence="13">
    <location>
        <begin position="69"/>
        <end position="89"/>
    </location>
</feature>
<keyword evidence="9 13" id="KW-1133">Transmembrane helix</keyword>
<comment type="subcellular location">
    <subcellularLocation>
        <location evidence="2">Membrane</location>
        <topology evidence="2">Multi-pass membrane protein</topology>
    </subcellularLocation>
</comment>
<dbReference type="PANTHER" id="PTHR39188:SF3">
    <property type="entry name" value="STAGE IV SPORULATION PROTEIN FB"/>
    <property type="match status" value="1"/>
</dbReference>
<proteinExistence type="inferred from homology"/>
<evidence type="ECO:0000259" key="14">
    <source>
        <dbReference type="Pfam" id="PF02163"/>
    </source>
</evidence>
<keyword evidence="4 15" id="KW-0645">Protease</keyword>
<keyword evidence="11 13" id="KW-0472">Membrane</keyword>
<gene>
    <name evidence="15" type="ORF">HNP32_000203</name>
</gene>
<comment type="similarity">
    <text evidence="3">Belongs to the peptidase M50B family.</text>
</comment>
<evidence type="ECO:0000256" key="13">
    <source>
        <dbReference type="SAM" id="Phobius"/>
    </source>
</evidence>
<dbReference type="GO" id="GO:0008237">
    <property type="term" value="F:metallopeptidase activity"/>
    <property type="evidence" value="ECO:0007669"/>
    <property type="project" value="UniProtKB-KW"/>
</dbReference>
<evidence type="ECO:0000256" key="5">
    <source>
        <dbReference type="ARBA" id="ARBA00022692"/>
    </source>
</evidence>
<name>A0A7W7N2P4_9CAUL</name>
<dbReference type="EMBL" id="JACHKY010000001">
    <property type="protein sequence ID" value="MBB4796489.1"/>
    <property type="molecule type" value="Genomic_DNA"/>
</dbReference>
<sequence length="297" mass="31501">MRPVAGRSSRAQFDAMSDIDNTTRRPGPWDLPPEQAAPEPVRARQSAPLEDKGQHPAWAIASTLLMAGFLWWITGSVIVAGAVLFGLFVHEYGHVLAMNKLGMGPARIYIIPFLGGLAKAQRNPKTEWHGVLVSLAGPAFGLIAMIPFVAIGLALKSPEWLMGAFFIAMINLVNLLPAPPLDGSKALGPVLTRVHPRLEQVALLAVGGLAVWWGLSTGRFILAAFLGIAVFSHLKRGVWRAAWGQLSWPEAGRSLALYLATAAVCAAAAIGALLPLTGGAVEPAFDMGLRFIGVGGR</sequence>
<feature type="transmembrane region" description="Helical" evidence="13">
    <location>
        <begin position="201"/>
        <end position="234"/>
    </location>
</feature>
<keyword evidence="5 13" id="KW-0812">Transmembrane</keyword>
<dbReference type="InterPro" id="IPR008915">
    <property type="entry name" value="Peptidase_M50"/>
</dbReference>
<evidence type="ECO:0000313" key="15">
    <source>
        <dbReference type="EMBL" id="MBB4796489.1"/>
    </source>
</evidence>
<feature type="domain" description="Peptidase M50" evidence="14">
    <location>
        <begin position="82"/>
        <end position="155"/>
    </location>
</feature>
<evidence type="ECO:0000256" key="7">
    <source>
        <dbReference type="ARBA" id="ARBA00022801"/>
    </source>
</evidence>
<dbReference type="Proteomes" id="UP000539957">
    <property type="component" value="Unassembled WGS sequence"/>
</dbReference>
<feature type="transmembrane region" description="Helical" evidence="13">
    <location>
        <begin position="130"/>
        <end position="153"/>
    </location>
</feature>
<dbReference type="PANTHER" id="PTHR39188">
    <property type="entry name" value="MEMBRANE-ASSOCIATED ZINC METALLOPROTEASE M50B"/>
    <property type="match status" value="1"/>
</dbReference>
<comment type="cofactor">
    <cofactor evidence="1">
        <name>Zn(2+)</name>
        <dbReference type="ChEBI" id="CHEBI:29105"/>
    </cofactor>
</comment>
<organism evidence="15 16">
    <name type="scientific">Brevundimonas bullata</name>
    <dbReference type="NCBI Taxonomy" id="13160"/>
    <lineage>
        <taxon>Bacteria</taxon>
        <taxon>Pseudomonadati</taxon>
        <taxon>Pseudomonadota</taxon>
        <taxon>Alphaproteobacteria</taxon>
        <taxon>Caulobacterales</taxon>
        <taxon>Caulobacteraceae</taxon>
        <taxon>Brevundimonas</taxon>
    </lineage>
</organism>
<keyword evidence="16" id="KW-1185">Reference proteome</keyword>
<dbReference type="Pfam" id="PF02163">
    <property type="entry name" value="Peptidase_M50"/>
    <property type="match status" value="1"/>
</dbReference>
<evidence type="ECO:0000313" key="16">
    <source>
        <dbReference type="Proteomes" id="UP000539957"/>
    </source>
</evidence>
<evidence type="ECO:0000256" key="3">
    <source>
        <dbReference type="ARBA" id="ARBA00007931"/>
    </source>
</evidence>